<dbReference type="PaxDb" id="3218-PP1S143_73V6.1"/>
<dbReference type="AlphaFoldDB" id="A0A2K1KMK3"/>
<feature type="region of interest" description="Disordered" evidence="10">
    <location>
        <begin position="175"/>
        <end position="198"/>
    </location>
</feature>
<dbReference type="InterPro" id="IPR001356">
    <property type="entry name" value="HD"/>
</dbReference>
<keyword evidence="3 8" id="KW-0238">DNA-binding</keyword>
<evidence type="ECO:0000313" key="14">
    <source>
        <dbReference type="Proteomes" id="UP000006727"/>
    </source>
</evidence>
<evidence type="ECO:0000256" key="3">
    <source>
        <dbReference type="ARBA" id="ARBA00023125"/>
    </source>
</evidence>
<evidence type="ECO:0000256" key="4">
    <source>
        <dbReference type="ARBA" id="ARBA00023155"/>
    </source>
</evidence>
<dbReference type="Gramene" id="Pp3c4_7260V3.2">
    <property type="protein sequence ID" value="Pp3c4_7260V3.2"/>
    <property type="gene ID" value="Pp3c4_7260"/>
</dbReference>
<dbReference type="EnsemblPlants" id="Pp3c4_7260V3.1">
    <property type="protein sequence ID" value="Pp3c4_7260V3.1"/>
    <property type="gene ID" value="Pp3c4_7260"/>
</dbReference>
<comment type="subcellular location">
    <subcellularLocation>
        <location evidence="1 8 9">Nucleus</location>
    </subcellularLocation>
</comment>
<keyword evidence="14" id="KW-1185">Reference proteome</keyword>
<dbReference type="PANTHER" id="PTHR24326">
    <property type="entry name" value="HOMEOBOX-LEUCINE ZIPPER PROTEIN"/>
    <property type="match status" value="1"/>
</dbReference>
<keyword evidence="4 8" id="KW-0371">Homeobox</keyword>
<dbReference type="GO" id="GO:0005634">
    <property type="term" value="C:nucleus"/>
    <property type="evidence" value="ECO:0000318"/>
    <property type="project" value="GO_Central"/>
</dbReference>
<dbReference type="Gramene" id="Pp3c4_7260V3.1">
    <property type="protein sequence ID" value="Pp3c4_7260V3.1"/>
    <property type="gene ID" value="Pp3c4_7260"/>
</dbReference>
<evidence type="ECO:0000256" key="9">
    <source>
        <dbReference type="RuleBase" id="RU000682"/>
    </source>
</evidence>
<reference evidence="13" key="3">
    <citation type="submission" date="2020-12" db="UniProtKB">
        <authorList>
            <consortium name="EnsemblPlants"/>
        </authorList>
    </citation>
    <scope>IDENTIFICATION</scope>
</reference>
<reference evidence="12 14" key="1">
    <citation type="journal article" date="2008" name="Science">
        <title>The Physcomitrella genome reveals evolutionary insights into the conquest of land by plants.</title>
        <authorList>
            <person name="Rensing S."/>
            <person name="Lang D."/>
            <person name="Zimmer A."/>
            <person name="Terry A."/>
            <person name="Salamov A."/>
            <person name="Shapiro H."/>
            <person name="Nishiyama T."/>
            <person name="Perroud P.-F."/>
            <person name="Lindquist E."/>
            <person name="Kamisugi Y."/>
            <person name="Tanahashi T."/>
            <person name="Sakakibara K."/>
            <person name="Fujita T."/>
            <person name="Oishi K."/>
            <person name="Shin-I T."/>
            <person name="Kuroki Y."/>
            <person name="Toyoda A."/>
            <person name="Suzuki Y."/>
            <person name="Hashimoto A."/>
            <person name="Yamaguchi K."/>
            <person name="Sugano A."/>
            <person name="Kohara Y."/>
            <person name="Fujiyama A."/>
            <person name="Anterola A."/>
            <person name="Aoki S."/>
            <person name="Ashton N."/>
            <person name="Barbazuk W.B."/>
            <person name="Barker E."/>
            <person name="Bennetzen J."/>
            <person name="Bezanilla M."/>
            <person name="Blankenship R."/>
            <person name="Cho S.H."/>
            <person name="Dutcher S."/>
            <person name="Estelle M."/>
            <person name="Fawcett J.A."/>
            <person name="Gundlach H."/>
            <person name="Hanada K."/>
            <person name="Heyl A."/>
            <person name="Hicks K.A."/>
            <person name="Hugh J."/>
            <person name="Lohr M."/>
            <person name="Mayer K."/>
            <person name="Melkozernov A."/>
            <person name="Murata T."/>
            <person name="Nelson D."/>
            <person name="Pils B."/>
            <person name="Prigge M."/>
            <person name="Reiss B."/>
            <person name="Renner T."/>
            <person name="Rombauts S."/>
            <person name="Rushton P."/>
            <person name="Sanderfoot A."/>
            <person name="Schween G."/>
            <person name="Shiu S.-H."/>
            <person name="Stueber K."/>
            <person name="Theodoulou F.L."/>
            <person name="Tu H."/>
            <person name="Van de Peer Y."/>
            <person name="Verrier P.J."/>
            <person name="Waters E."/>
            <person name="Wood A."/>
            <person name="Yang L."/>
            <person name="Cove D."/>
            <person name="Cuming A."/>
            <person name="Hasebe M."/>
            <person name="Lucas S."/>
            <person name="Mishler D.B."/>
            <person name="Reski R."/>
            <person name="Grigoriev I."/>
            <person name="Quatrano R.S."/>
            <person name="Boore J.L."/>
        </authorList>
    </citation>
    <scope>NUCLEOTIDE SEQUENCE [LARGE SCALE GENOMIC DNA]</scope>
    <source>
        <strain evidence="13 14">cv. Gransden 2004</strain>
    </source>
</reference>
<keyword evidence="5" id="KW-0804">Transcription</keyword>
<dbReference type="GO" id="GO:0000981">
    <property type="term" value="F:DNA-binding transcription factor activity, RNA polymerase II-specific"/>
    <property type="evidence" value="ECO:0007669"/>
    <property type="project" value="InterPro"/>
</dbReference>
<dbReference type="PANTHER" id="PTHR24326:SF606">
    <property type="entry name" value="HOMEOBOX-LEUCINE ZIPPER PROTEIN ATHB-54"/>
    <property type="match status" value="1"/>
</dbReference>
<evidence type="ECO:0000256" key="2">
    <source>
        <dbReference type="ARBA" id="ARBA00023015"/>
    </source>
</evidence>
<evidence type="ECO:0000256" key="5">
    <source>
        <dbReference type="ARBA" id="ARBA00023163"/>
    </source>
</evidence>
<dbReference type="InterPro" id="IPR003106">
    <property type="entry name" value="Leu_zip_homeo"/>
</dbReference>
<dbReference type="RefSeq" id="XP_024372505.1">
    <property type="nucleotide sequence ID" value="XM_024516737.2"/>
</dbReference>
<gene>
    <name evidence="13" type="primary">LOC112280850</name>
    <name evidence="12" type="ORF">PHYPA_005889</name>
</gene>
<dbReference type="KEGG" id="ppp:112280850"/>
<dbReference type="EMBL" id="ABEU02000004">
    <property type="protein sequence ID" value="PNR54996.1"/>
    <property type="molecule type" value="Genomic_DNA"/>
</dbReference>
<evidence type="ECO:0000256" key="6">
    <source>
        <dbReference type="ARBA" id="ARBA00023242"/>
    </source>
</evidence>
<organism evidence="12">
    <name type="scientific">Physcomitrium patens</name>
    <name type="common">Spreading-leaved earth moss</name>
    <name type="synonym">Physcomitrella patens</name>
    <dbReference type="NCBI Taxonomy" id="3218"/>
    <lineage>
        <taxon>Eukaryota</taxon>
        <taxon>Viridiplantae</taxon>
        <taxon>Streptophyta</taxon>
        <taxon>Embryophyta</taxon>
        <taxon>Bryophyta</taxon>
        <taxon>Bryophytina</taxon>
        <taxon>Bryopsida</taxon>
        <taxon>Funariidae</taxon>
        <taxon>Funariales</taxon>
        <taxon>Funariaceae</taxon>
        <taxon>Physcomitrium</taxon>
    </lineage>
</organism>
<dbReference type="FunFam" id="1.10.10.60:FF:000144">
    <property type="entry name" value="homeobox-leucine zipper protein ATHB-6-like"/>
    <property type="match status" value="1"/>
</dbReference>
<proteinExistence type="inferred from homology"/>
<dbReference type="SMART" id="SM00389">
    <property type="entry name" value="HOX"/>
    <property type="match status" value="1"/>
</dbReference>
<dbReference type="GO" id="GO:0045893">
    <property type="term" value="P:positive regulation of DNA-templated transcription"/>
    <property type="evidence" value="ECO:0000318"/>
    <property type="project" value="GO_Central"/>
</dbReference>
<protein>
    <recommendedName>
        <fullName evidence="11">Homeobox domain-containing protein</fullName>
    </recommendedName>
</protein>
<dbReference type="InterPro" id="IPR009057">
    <property type="entry name" value="Homeodomain-like_sf"/>
</dbReference>
<evidence type="ECO:0000256" key="8">
    <source>
        <dbReference type="PROSITE-ProRule" id="PRU00108"/>
    </source>
</evidence>
<evidence type="ECO:0000256" key="10">
    <source>
        <dbReference type="SAM" id="MobiDB-lite"/>
    </source>
</evidence>
<feature type="compositionally biased region" description="Acidic residues" evidence="10">
    <location>
        <begin position="63"/>
        <end position="72"/>
    </location>
</feature>
<dbReference type="InterPro" id="IPR017970">
    <property type="entry name" value="Homeobox_CS"/>
</dbReference>
<evidence type="ECO:0000259" key="11">
    <source>
        <dbReference type="PROSITE" id="PS50071"/>
    </source>
</evidence>
<reference evidence="12 14" key="2">
    <citation type="journal article" date="2018" name="Plant J.">
        <title>The Physcomitrella patens chromosome-scale assembly reveals moss genome structure and evolution.</title>
        <authorList>
            <person name="Lang D."/>
            <person name="Ullrich K.K."/>
            <person name="Murat F."/>
            <person name="Fuchs J."/>
            <person name="Jenkins J."/>
            <person name="Haas F.B."/>
            <person name="Piednoel M."/>
            <person name="Gundlach H."/>
            <person name="Van Bel M."/>
            <person name="Meyberg R."/>
            <person name="Vives C."/>
            <person name="Morata J."/>
            <person name="Symeonidi A."/>
            <person name="Hiss M."/>
            <person name="Muchero W."/>
            <person name="Kamisugi Y."/>
            <person name="Saleh O."/>
            <person name="Blanc G."/>
            <person name="Decker E.L."/>
            <person name="van Gessel N."/>
            <person name="Grimwood J."/>
            <person name="Hayes R.D."/>
            <person name="Graham S.W."/>
            <person name="Gunter L.E."/>
            <person name="McDaniel S.F."/>
            <person name="Hoernstein S.N.W."/>
            <person name="Larsson A."/>
            <person name="Li F.W."/>
            <person name="Perroud P.F."/>
            <person name="Phillips J."/>
            <person name="Ranjan P."/>
            <person name="Rokshar D.S."/>
            <person name="Rothfels C.J."/>
            <person name="Schneider L."/>
            <person name="Shu S."/>
            <person name="Stevenson D.W."/>
            <person name="Thummler F."/>
            <person name="Tillich M."/>
            <person name="Villarreal Aguilar J.C."/>
            <person name="Widiez T."/>
            <person name="Wong G.K."/>
            <person name="Wymore A."/>
            <person name="Zhang Y."/>
            <person name="Zimmer A.D."/>
            <person name="Quatrano R.S."/>
            <person name="Mayer K.F.X."/>
            <person name="Goodstein D."/>
            <person name="Casacuberta J.M."/>
            <person name="Vandepoele K."/>
            <person name="Reski R."/>
            <person name="Cuming A.C."/>
            <person name="Tuskan G.A."/>
            <person name="Maumus F."/>
            <person name="Salse J."/>
            <person name="Schmutz J."/>
            <person name="Rensing S.A."/>
        </authorList>
    </citation>
    <scope>NUCLEOTIDE SEQUENCE [LARGE SCALE GENOMIC DNA]</scope>
    <source>
        <strain evidence="13 14">cv. Gransden 2004</strain>
    </source>
</reference>
<dbReference type="PROSITE" id="PS00027">
    <property type="entry name" value="HOMEOBOX_1"/>
    <property type="match status" value="1"/>
</dbReference>
<dbReference type="GeneID" id="112280850"/>
<dbReference type="SUPFAM" id="SSF46689">
    <property type="entry name" value="Homeodomain-like"/>
    <property type="match status" value="1"/>
</dbReference>
<dbReference type="GO" id="GO:0000976">
    <property type="term" value="F:transcription cis-regulatory region binding"/>
    <property type="evidence" value="ECO:0007669"/>
    <property type="project" value="UniProtKB-ARBA"/>
</dbReference>
<dbReference type="Pfam" id="PF02183">
    <property type="entry name" value="HALZ"/>
    <property type="match status" value="1"/>
</dbReference>
<evidence type="ECO:0000313" key="13">
    <source>
        <dbReference type="EnsemblPlants" id="Pp3c4_7260V3.1"/>
    </source>
</evidence>
<dbReference type="EnsemblPlants" id="Pp3c4_7260V3.2">
    <property type="protein sequence ID" value="Pp3c4_7260V3.2"/>
    <property type="gene ID" value="Pp3c4_7260"/>
</dbReference>
<feature type="region of interest" description="Disordered" evidence="10">
    <location>
        <begin position="46"/>
        <end position="86"/>
    </location>
</feature>
<sequence length="332" mass="37199">MLQLLCNDSSSDSLTAELAPCFLQVGLQAPLHVGVSLEDTIVQGSGHKRPFHDACDTPTGEDGSAEDDEGGDDSPTGSHNEKKRRLTLDQVRSLETSFEVVNKLEPEKKMQLAKELGLRPRQVAVWFQNRRARWKTKQLERDYETLAADYKTLMADYEHVVEERNCLRAEVVRLTGETPPSPQTDRNKSVNDRAPQTPEREVVISGAVARQRTSRISSTVDISLVCAKDQDSETNGLNDGNSGDVVNADSPRISDCSSPTSMPDQEQLIHSPEFPPPKSFGDLDHLLHELHHDVPMKLEDESGHCLHDDQSCNYLLFHPEEQTCVLPWWDWP</sequence>
<evidence type="ECO:0000256" key="7">
    <source>
        <dbReference type="ARBA" id="ARBA00025748"/>
    </source>
</evidence>
<dbReference type="InterPro" id="IPR045224">
    <property type="entry name" value="HDZip_class_I_plant"/>
</dbReference>
<feature type="DNA-binding region" description="Homeobox" evidence="8">
    <location>
        <begin position="79"/>
        <end position="138"/>
    </location>
</feature>
<accession>A0A2K1KMK3</accession>
<dbReference type="FunCoup" id="A0A2K1KMK3">
    <property type="interactions" value="16"/>
</dbReference>
<comment type="similarity">
    <text evidence="7">Belongs to the HD-ZIP homeobox family. Class I subfamily.</text>
</comment>
<keyword evidence="2" id="KW-0805">Transcription regulation</keyword>
<dbReference type="Proteomes" id="UP000006727">
    <property type="component" value="Chromosome 4"/>
</dbReference>
<dbReference type="Pfam" id="PF00046">
    <property type="entry name" value="Homeodomain"/>
    <property type="match status" value="1"/>
</dbReference>
<dbReference type="InterPro" id="IPR000047">
    <property type="entry name" value="HTH_motif"/>
</dbReference>
<keyword evidence="6 8" id="KW-0539">Nucleus</keyword>
<dbReference type="PRINTS" id="PR00031">
    <property type="entry name" value="HTHREPRESSR"/>
</dbReference>
<evidence type="ECO:0000313" key="12">
    <source>
        <dbReference type="EMBL" id="PNR54996.1"/>
    </source>
</evidence>
<dbReference type="CDD" id="cd00086">
    <property type="entry name" value="homeodomain"/>
    <property type="match status" value="1"/>
</dbReference>
<dbReference type="OrthoDB" id="6159439at2759"/>
<dbReference type="Gene3D" id="1.10.10.60">
    <property type="entry name" value="Homeodomain-like"/>
    <property type="match status" value="1"/>
</dbReference>
<name>A0A2K1KMK3_PHYPA</name>
<dbReference type="PROSITE" id="PS50071">
    <property type="entry name" value="HOMEOBOX_2"/>
    <property type="match status" value="1"/>
</dbReference>
<feature type="domain" description="Homeobox" evidence="11">
    <location>
        <begin position="77"/>
        <end position="137"/>
    </location>
</feature>
<dbReference type="GO" id="GO:0043565">
    <property type="term" value="F:sequence-specific DNA binding"/>
    <property type="evidence" value="ECO:0000318"/>
    <property type="project" value="GO_Central"/>
</dbReference>
<evidence type="ECO:0000256" key="1">
    <source>
        <dbReference type="ARBA" id="ARBA00004123"/>
    </source>
</evidence>